<organism evidence="3">
    <name type="scientific">Trichuris suis</name>
    <name type="common">pig whipworm</name>
    <dbReference type="NCBI Taxonomy" id="68888"/>
    <lineage>
        <taxon>Eukaryota</taxon>
        <taxon>Metazoa</taxon>
        <taxon>Ecdysozoa</taxon>
        <taxon>Nematoda</taxon>
        <taxon>Enoplea</taxon>
        <taxon>Dorylaimia</taxon>
        <taxon>Trichinellida</taxon>
        <taxon>Trichuridae</taxon>
        <taxon>Trichuris</taxon>
    </lineage>
</organism>
<evidence type="ECO:0000313" key="4">
    <source>
        <dbReference type="Proteomes" id="UP000030764"/>
    </source>
</evidence>
<dbReference type="EMBL" id="KL363206">
    <property type="protein sequence ID" value="KFD54556.1"/>
    <property type="molecule type" value="Genomic_DNA"/>
</dbReference>
<accession>A0A085N5Z5</accession>
<dbReference type="AlphaFoldDB" id="A0A085N5Z5"/>
<feature type="region of interest" description="Disordered" evidence="1">
    <location>
        <begin position="203"/>
        <end position="245"/>
    </location>
</feature>
<proteinExistence type="predicted"/>
<feature type="compositionally biased region" description="Low complexity" evidence="1">
    <location>
        <begin position="236"/>
        <end position="245"/>
    </location>
</feature>
<evidence type="ECO:0000256" key="1">
    <source>
        <dbReference type="SAM" id="MobiDB-lite"/>
    </source>
</evidence>
<dbReference type="Proteomes" id="UP000030764">
    <property type="component" value="Unassembled WGS sequence"/>
</dbReference>
<dbReference type="Proteomes" id="UP000030758">
    <property type="component" value="Unassembled WGS sequence"/>
</dbReference>
<feature type="region of interest" description="Disordered" evidence="1">
    <location>
        <begin position="70"/>
        <end position="90"/>
    </location>
</feature>
<feature type="non-terminal residue" evidence="3">
    <location>
        <position position="1"/>
    </location>
</feature>
<feature type="compositionally biased region" description="Acidic residues" evidence="1">
    <location>
        <begin position="220"/>
        <end position="235"/>
    </location>
</feature>
<evidence type="ECO:0000313" key="2">
    <source>
        <dbReference type="EMBL" id="KFD54556.1"/>
    </source>
</evidence>
<keyword evidence="4" id="KW-1185">Reference proteome</keyword>
<name>A0A085N5Z5_9BILA</name>
<evidence type="ECO:0000313" key="3">
    <source>
        <dbReference type="EMBL" id="KFD64891.1"/>
    </source>
</evidence>
<dbReference type="EMBL" id="KL367548">
    <property type="protein sequence ID" value="KFD64891.1"/>
    <property type="molecule type" value="Genomic_DNA"/>
</dbReference>
<protein>
    <submittedName>
        <fullName evidence="3">Uncharacterized protein</fullName>
    </submittedName>
</protein>
<reference evidence="3 4" key="1">
    <citation type="journal article" date="2014" name="Nat. Genet.">
        <title>Genome and transcriptome of the porcine whipworm Trichuris suis.</title>
        <authorList>
            <person name="Jex A.R."/>
            <person name="Nejsum P."/>
            <person name="Schwarz E.M."/>
            <person name="Hu L."/>
            <person name="Young N.D."/>
            <person name="Hall R.S."/>
            <person name="Korhonen P.K."/>
            <person name="Liao S."/>
            <person name="Thamsborg S."/>
            <person name="Xia J."/>
            <person name="Xu P."/>
            <person name="Wang S."/>
            <person name="Scheerlinck J.P."/>
            <person name="Hofmann A."/>
            <person name="Sternberg P.W."/>
            <person name="Wang J."/>
            <person name="Gasser R.B."/>
        </authorList>
    </citation>
    <scope>NUCLEOTIDE SEQUENCE [LARGE SCALE GENOMIC DNA]</scope>
    <source>
        <strain evidence="3">DCEP-RM93F</strain>
        <strain evidence="2">DCEP-RM93M</strain>
    </source>
</reference>
<sequence length="245" mass="27618">IIDKYLQQSGKYLEQSKCIDCSPAIGICEIVYYKYTLKRKATTTAIQIGTSEGKKYDVEVVVRVTAGGNGKKETKKDVSTQPSEPETNVPELNAASDYHIEYPCPIECIILPTIPRLCPLQCRMQQSQAIPQPIPDLPQLTTDPTKVPAQSGEKRRVQDDLKTLDINCYKKYLTKELKKAKLTLEEAMKKCVNRCSTTKTHQREVYSASTEEFVPPIELGEPEEQEEQEQTEESEQQGTQQDSIA</sequence>
<feature type="region of interest" description="Disordered" evidence="1">
    <location>
        <begin position="133"/>
        <end position="156"/>
    </location>
</feature>
<gene>
    <name evidence="2" type="ORF">M513_04501</name>
    <name evidence="3" type="ORF">M514_04501</name>
</gene>